<dbReference type="SUPFAM" id="SSF47413">
    <property type="entry name" value="lambda repressor-like DNA-binding domains"/>
    <property type="match status" value="1"/>
</dbReference>
<organism evidence="2 3">
    <name type="scientific">Sediminitomix flava</name>
    <dbReference type="NCBI Taxonomy" id="379075"/>
    <lineage>
        <taxon>Bacteria</taxon>
        <taxon>Pseudomonadati</taxon>
        <taxon>Bacteroidota</taxon>
        <taxon>Cytophagia</taxon>
        <taxon>Cytophagales</taxon>
        <taxon>Flammeovirgaceae</taxon>
        <taxon>Sediminitomix</taxon>
    </lineage>
</organism>
<accession>A0A315ZFZ0</accession>
<dbReference type="InterPro" id="IPR001387">
    <property type="entry name" value="Cro/C1-type_HTH"/>
</dbReference>
<name>A0A315ZFZ0_SEDFL</name>
<gene>
    <name evidence="2" type="ORF">BC781_101877</name>
</gene>
<dbReference type="RefSeq" id="WP_109615995.1">
    <property type="nucleotide sequence ID" value="NZ_QGDO01000001.1"/>
</dbReference>
<dbReference type="OrthoDB" id="337567at2"/>
<dbReference type="InterPro" id="IPR010982">
    <property type="entry name" value="Lambda_DNA-bd_dom_sf"/>
</dbReference>
<protein>
    <submittedName>
        <fullName evidence="2">Helix-turn-helix protein</fullName>
    </submittedName>
</protein>
<dbReference type="PROSITE" id="PS50943">
    <property type="entry name" value="HTH_CROC1"/>
    <property type="match status" value="1"/>
</dbReference>
<sequence length="62" mass="7194">MVGRKVKRLRKQLQLSQEELAQKTLIPQSQLCRIEKGVMTPSLSDLIQLSRSLSVNVDYFYK</sequence>
<evidence type="ECO:0000313" key="2">
    <source>
        <dbReference type="EMBL" id="PWJ44506.1"/>
    </source>
</evidence>
<dbReference type="GO" id="GO:0003677">
    <property type="term" value="F:DNA binding"/>
    <property type="evidence" value="ECO:0007669"/>
    <property type="project" value="InterPro"/>
</dbReference>
<dbReference type="SMART" id="SM00530">
    <property type="entry name" value="HTH_XRE"/>
    <property type="match status" value="1"/>
</dbReference>
<dbReference type="Pfam" id="PF01381">
    <property type="entry name" value="HTH_3"/>
    <property type="match status" value="1"/>
</dbReference>
<proteinExistence type="predicted"/>
<comment type="caution">
    <text evidence="2">The sequence shown here is derived from an EMBL/GenBank/DDBJ whole genome shotgun (WGS) entry which is preliminary data.</text>
</comment>
<dbReference type="EMBL" id="QGDO01000001">
    <property type="protein sequence ID" value="PWJ44506.1"/>
    <property type="molecule type" value="Genomic_DNA"/>
</dbReference>
<keyword evidence="3" id="KW-1185">Reference proteome</keyword>
<dbReference type="PANTHER" id="PTHR37038">
    <property type="entry name" value="TRANSCRIPTIONAL REGULATOR-RELATED"/>
    <property type="match status" value="1"/>
</dbReference>
<dbReference type="Gene3D" id="1.10.260.40">
    <property type="entry name" value="lambda repressor-like DNA-binding domains"/>
    <property type="match status" value="1"/>
</dbReference>
<feature type="domain" description="HTH cro/C1-type" evidence="1">
    <location>
        <begin position="6"/>
        <end position="60"/>
    </location>
</feature>
<dbReference type="InterPro" id="IPR053163">
    <property type="entry name" value="HTH-type_regulator_Rgg"/>
</dbReference>
<reference evidence="2 3" key="1">
    <citation type="submission" date="2018-03" db="EMBL/GenBank/DDBJ databases">
        <title>Genomic Encyclopedia of Archaeal and Bacterial Type Strains, Phase II (KMG-II): from individual species to whole genera.</title>
        <authorList>
            <person name="Goeker M."/>
        </authorList>
    </citation>
    <scope>NUCLEOTIDE SEQUENCE [LARGE SCALE GENOMIC DNA]</scope>
    <source>
        <strain evidence="2 3">DSM 28229</strain>
    </source>
</reference>
<dbReference type="PANTHER" id="PTHR37038:SF14">
    <property type="entry name" value="TRANSCRIPTIONAL ACTIVATOR"/>
    <property type="match status" value="1"/>
</dbReference>
<evidence type="ECO:0000313" key="3">
    <source>
        <dbReference type="Proteomes" id="UP000245535"/>
    </source>
</evidence>
<evidence type="ECO:0000259" key="1">
    <source>
        <dbReference type="PROSITE" id="PS50943"/>
    </source>
</evidence>
<dbReference type="Proteomes" id="UP000245535">
    <property type="component" value="Unassembled WGS sequence"/>
</dbReference>
<dbReference type="CDD" id="cd00093">
    <property type="entry name" value="HTH_XRE"/>
    <property type="match status" value="1"/>
</dbReference>
<dbReference type="AlphaFoldDB" id="A0A315ZFZ0"/>